<accession>A0A975RB86</accession>
<dbReference type="InterPro" id="IPR027417">
    <property type="entry name" value="P-loop_NTPase"/>
</dbReference>
<dbReference type="InterPro" id="IPR040980">
    <property type="entry name" value="SWI2_SNF2"/>
</dbReference>
<dbReference type="REBASE" id="509296">
    <property type="entry name" value="MpaS2AMORF6045P"/>
</dbReference>
<keyword evidence="2" id="KW-0378">Hydrolase</keyword>
<organism evidence="2 3">
    <name type="scientific">Methylomonas paludis</name>
    <dbReference type="NCBI Taxonomy" id="1173101"/>
    <lineage>
        <taxon>Bacteria</taxon>
        <taxon>Pseudomonadati</taxon>
        <taxon>Pseudomonadota</taxon>
        <taxon>Gammaproteobacteria</taxon>
        <taxon>Methylococcales</taxon>
        <taxon>Methylococcaceae</taxon>
        <taxon>Methylomonas</taxon>
    </lineage>
</organism>
<dbReference type="SMART" id="SM00487">
    <property type="entry name" value="DEXDc"/>
    <property type="match status" value="1"/>
</dbReference>
<dbReference type="Pfam" id="PF18766">
    <property type="entry name" value="SWI2_SNF2"/>
    <property type="match status" value="1"/>
</dbReference>
<evidence type="ECO:0000313" key="2">
    <source>
        <dbReference type="EMBL" id="QWF72021.1"/>
    </source>
</evidence>
<evidence type="ECO:0000259" key="1">
    <source>
        <dbReference type="PROSITE" id="PS51192"/>
    </source>
</evidence>
<dbReference type="SUPFAM" id="SSF52540">
    <property type="entry name" value="P-loop containing nucleoside triphosphate hydrolases"/>
    <property type="match status" value="2"/>
</dbReference>
<dbReference type="KEGG" id="mpad:KEF85_06070"/>
<dbReference type="Pfam" id="PF22679">
    <property type="entry name" value="T1R_D3-like"/>
    <property type="match status" value="1"/>
</dbReference>
<dbReference type="Proteomes" id="UP000676649">
    <property type="component" value="Chromosome"/>
</dbReference>
<dbReference type="PANTHER" id="PTHR42927:SF1">
    <property type="entry name" value="HELICASE SUPERFAMILY 1 AND 2 DOMAIN-CONTAINING PROTEIN"/>
    <property type="match status" value="1"/>
</dbReference>
<name>A0A975RB86_9GAMM</name>
<dbReference type="PROSITE" id="PS51192">
    <property type="entry name" value="HELICASE_ATP_BIND_1"/>
    <property type="match status" value="1"/>
</dbReference>
<dbReference type="GO" id="GO:0003677">
    <property type="term" value="F:DNA binding"/>
    <property type="evidence" value="ECO:0007669"/>
    <property type="project" value="UniProtKB-KW"/>
</dbReference>
<dbReference type="Gene3D" id="3.40.50.300">
    <property type="entry name" value="P-loop containing nucleotide triphosphate hydrolases"/>
    <property type="match status" value="2"/>
</dbReference>
<keyword evidence="3" id="KW-1185">Reference proteome</keyword>
<dbReference type="RefSeq" id="WP_215584053.1">
    <property type="nucleotide sequence ID" value="NZ_CP073754.1"/>
</dbReference>
<dbReference type="InterPro" id="IPR055180">
    <property type="entry name" value="HsdR_RecA-like_helicase_dom_2"/>
</dbReference>
<evidence type="ECO:0000313" key="3">
    <source>
        <dbReference type="Proteomes" id="UP000676649"/>
    </source>
</evidence>
<sequence length="1063" mass="118967">MSQIHHECELERHIVEQLAEAGWLVGKSSGYDQARALFPADVIGWLQESQPQAWAKLSSLNGAGTETAVLDRLVKTLSSKDGGTVHVLRDGFAMAGGGTLAMSQALPEDDRNQTVLTRYAANRLRVVPQLRYSLHKGDEIDLAFFINGIPVATVELKTDFTQSVQAAMQQYRMDRPPKNEKTGRAEPLLTFKRGAVVHFAMSDSDIRMTTKLAGDSTFFLPFNRGNDGAAGNPPGDNGSYPVSYFWRQVLQKDNWLRIFQRFVLLERKEEQDALGKTYFKENLIFPRFHQWEGVTKMVDTVRLEGTGQPYLIQHSAGSGKTNTIAWMAHSLIRVRQADGEPYFHSVIVVTDRAVLDKQLQDAIAQIEHQTGVVCAIDRQTSSKPKSQQLAEAMLSGTPIIVVTLQTFPHAQKLILAEQSLRDRRFAIIIDEAHSSTGGTTADDLRYVLTGQSEEEWEKLSKEEKLSVWQSSRQRPGNASYFAFTATPKHSTLSLFGRPLKPELPPAKDNPPVPFHLYTMQQAIEEGFILDVLKNYTTYDVALRIGSEFAKQSDQRVDEKSAKRALAKWLSLHPTNVAQKVELIVEHFRSNVAHLLGGQAKAMVVTSSRASAVKYQLALEKYCQSKGYQNIQAMVAFSSEISNQEVLDGQYAEKHQFNETNMNPGLKGRDMRKAFATQEYQVMIVANKFQTGFDQPKLVAMYLDKKISGVEAVQTLSRLNRTYPGKDKTFVLDFANKAEEILAAFRTFYRDAQVADVQDPNIVYDIKQRLDGMYLYEAKEVEAFGEAVVSQYVTHQKLYSLTQPATDRFNGKLKALNDAIDQWDEAWRIAKDAGDEKAMEDADIQRSEQTKARDALMIFSESLSKFVRTYEYVAQLVDFADPELEAFACYARLLRKRLKGIAPEQVDLGDLTLTHYKTTKGGTLTGVGIGEEQPELYGITDNGLRDARDREKKYLSELIEKLNDAFGKDIGDKDKVAFAVHVSEKLRDDAIVMAQVQNNSRDQAMKANLPAATVAAIVAAMNTHQSLATKLLSDEVTRDLFLAVVYEMLKKDVSGDLVAAARGL</sequence>
<dbReference type="GO" id="GO:0009307">
    <property type="term" value="P:DNA restriction-modification system"/>
    <property type="evidence" value="ECO:0007669"/>
    <property type="project" value="UniProtKB-KW"/>
</dbReference>
<dbReference type="InterPro" id="IPR014001">
    <property type="entry name" value="Helicase_ATP-bd"/>
</dbReference>
<dbReference type="Gene3D" id="3.90.1570.50">
    <property type="match status" value="1"/>
</dbReference>
<dbReference type="Pfam" id="PF04313">
    <property type="entry name" value="HSDR_N"/>
    <property type="match status" value="1"/>
</dbReference>
<reference evidence="2" key="1">
    <citation type="submission" date="2021-04" db="EMBL/GenBank/DDBJ databases">
        <title>Draft genome sequence data of methanotrophic Methylovulum sp. strain S1L and Methylomonas sp. strain S2AM isolated from boreal lake water columns.</title>
        <authorList>
            <person name="Rissanen A.J."/>
            <person name="Mangayil R."/>
            <person name="Svenning M.M."/>
            <person name="Khanongnuch R."/>
        </authorList>
    </citation>
    <scope>NUCLEOTIDE SEQUENCE</scope>
    <source>
        <strain evidence="2">S2AM</strain>
    </source>
</reference>
<dbReference type="EMBL" id="CP073754">
    <property type="protein sequence ID" value="QWF72021.1"/>
    <property type="molecule type" value="Genomic_DNA"/>
</dbReference>
<proteinExistence type="predicted"/>
<dbReference type="AlphaFoldDB" id="A0A975RB86"/>
<feature type="domain" description="Helicase ATP-binding" evidence="1">
    <location>
        <begin position="301"/>
        <end position="505"/>
    </location>
</feature>
<dbReference type="PANTHER" id="PTHR42927">
    <property type="entry name" value="HELICASE SUPERFAMILY 1 AND 2 DOMAIN-CONTAINING PROTEIN"/>
    <property type="match status" value="1"/>
</dbReference>
<dbReference type="InterPro" id="IPR007409">
    <property type="entry name" value="Restrct_endonuc_type1_HsdR_N"/>
</dbReference>
<keyword evidence="2" id="KW-0540">Nuclease</keyword>
<keyword evidence="2" id="KW-0255">Endonuclease</keyword>
<dbReference type="GO" id="GO:0009035">
    <property type="term" value="F:type I site-specific deoxyribonuclease activity"/>
    <property type="evidence" value="ECO:0007669"/>
    <property type="project" value="UniProtKB-EC"/>
</dbReference>
<protein>
    <submittedName>
        <fullName evidence="2">Type I restriction endonuclease subunit R</fullName>
    </submittedName>
</protein>
<dbReference type="GO" id="GO:0005524">
    <property type="term" value="F:ATP binding"/>
    <property type="evidence" value="ECO:0007669"/>
    <property type="project" value="UniProtKB-KW"/>
</dbReference>
<gene>
    <name evidence="2" type="ORF">KEF85_06070</name>
</gene>